<dbReference type="GO" id="GO:0005524">
    <property type="term" value="F:ATP binding"/>
    <property type="evidence" value="ECO:0007669"/>
    <property type="project" value="UniProtKB-KW"/>
</dbReference>
<dbReference type="SUPFAM" id="SSF52540">
    <property type="entry name" value="P-loop containing nucleoside triphosphate hydrolases"/>
    <property type="match status" value="1"/>
</dbReference>
<evidence type="ECO:0000313" key="5">
    <source>
        <dbReference type="EMBL" id="WCG22567.1"/>
    </source>
</evidence>
<evidence type="ECO:0000313" key="6">
    <source>
        <dbReference type="Proteomes" id="UP001179600"/>
    </source>
</evidence>
<dbReference type="PANTHER" id="PTHR42788:SF13">
    <property type="entry name" value="ALIPHATIC SULFONATES IMPORT ATP-BINDING PROTEIN SSUB"/>
    <property type="match status" value="1"/>
</dbReference>
<dbReference type="InterPro" id="IPR003439">
    <property type="entry name" value="ABC_transporter-like_ATP-bd"/>
</dbReference>
<dbReference type="GO" id="GO:0016887">
    <property type="term" value="F:ATP hydrolysis activity"/>
    <property type="evidence" value="ECO:0007669"/>
    <property type="project" value="InterPro"/>
</dbReference>
<dbReference type="PANTHER" id="PTHR42788">
    <property type="entry name" value="TAURINE IMPORT ATP-BINDING PROTEIN-RELATED"/>
    <property type="match status" value="1"/>
</dbReference>
<evidence type="ECO:0000256" key="1">
    <source>
        <dbReference type="ARBA" id="ARBA00022448"/>
    </source>
</evidence>
<dbReference type="AlphaFoldDB" id="A0AAF0BH58"/>
<sequence>MTHSDTIIEMNNVSVRYESNQNSVQAIEKVNMEIQKGEFVCLVGPSGCGKSTLLKTIAGYLQPTEGEVLMHGEAIQGPDWKRGVVFQSPTLYPWLTIEDNIRFGPTVRHLDEKIIEELTEKYLEEVGLADFAKNYPFELSGGMKQRVSLARVMINEPELMLMDEPFSALDAMTRKKMQDFLSDLWRKNHQTVLLITHDIEEALRLGTKVVVMSANPGRLVETFHPTFQEELLNNPTYHLDEDLSFIKMKREITEMIAK</sequence>
<evidence type="ECO:0000259" key="4">
    <source>
        <dbReference type="PROSITE" id="PS50893"/>
    </source>
</evidence>
<accession>A0AAF0BH58</accession>
<dbReference type="Proteomes" id="UP001179600">
    <property type="component" value="Chromosome"/>
</dbReference>
<proteinExistence type="predicted"/>
<keyword evidence="2" id="KW-0547">Nucleotide-binding</keyword>
<dbReference type="CDD" id="cd03293">
    <property type="entry name" value="ABC_NrtD_SsuB_transporters"/>
    <property type="match status" value="1"/>
</dbReference>
<dbReference type="Gene3D" id="3.40.50.300">
    <property type="entry name" value="P-loop containing nucleotide triphosphate hydrolases"/>
    <property type="match status" value="1"/>
</dbReference>
<organism evidence="5 6">
    <name type="scientific">Vagococcus lutrae</name>
    <dbReference type="NCBI Taxonomy" id="81947"/>
    <lineage>
        <taxon>Bacteria</taxon>
        <taxon>Bacillati</taxon>
        <taxon>Bacillota</taxon>
        <taxon>Bacilli</taxon>
        <taxon>Lactobacillales</taxon>
        <taxon>Enterococcaceae</taxon>
        <taxon>Vagococcus</taxon>
    </lineage>
</organism>
<protein>
    <submittedName>
        <fullName evidence="5">ABC transporter ATP-binding protein</fullName>
    </submittedName>
</protein>
<evidence type="ECO:0000256" key="2">
    <source>
        <dbReference type="ARBA" id="ARBA00022741"/>
    </source>
</evidence>
<dbReference type="InterPro" id="IPR003593">
    <property type="entry name" value="AAA+_ATPase"/>
</dbReference>
<dbReference type="RefSeq" id="WP_248857102.1">
    <property type="nucleotide sequence ID" value="NZ_CP097051.1"/>
</dbReference>
<dbReference type="InterPro" id="IPR027417">
    <property type="entry name" value="P-loop_NTPase"/>
</dbReference>
<dbReference type="PROSITE" id="PS50893">
    <property type="entry name" value="ABC_TRANSPORTER_2"/>
    <property type="match status" value="1"/>
</dbReference>
<name>A0AAF0BH58_9ENTE</name>
<dbReference type="SMART" id="SM00382">
    <property type="entry name" value="AAA"/>
    <property type="match status" value="1"/>
</dbReference>
<dbReference type="InterPro" id="IPR050166">
    <property type="entry name" value="ABC_transporter_ATP-bind"/>
</dbReference>
<feature type="domain" description="ABC transporter" evidence="4">
    <location>
        <begin position="8"/>
        <end position="239"/>
    </location>
</feature>
<reference evidence="5" key="1">
    <citation type="submission" date="2023-01" db="EMBL/GenBank/DDBJ databases">
        <title>Oxazolidinone resistance genes in florfenicol resistant enterococci from beef cattle and veal calves at slaughter.</title>
        <authorList>
            <person name="Biggel M."/>
        </authorList>
    </citation>
    <scope>NUCLEOTIDE SEQUENCE</scope>
    <source>
        <strain evidence="5">K204-1</strain>
    </source>
</reference>
<dbReference type="InterPro" id="IPR017871">
    <property type="entry name" value="ABC_transporter-like_CS"/>
</dbReference>
<keyword evidence="3 5" id="KW-0067">ATP-binding</keyword>
<keyword evidence="1" id="KW-0813">Transport</keyword>
<dbReference type="Pfam" id="PF00005">
    <property type="entry name" value="ABC_tran"/>
    <property type="match status" value="1"/>
</dbReference>
<dbReference type="PROSITE" id="PS00211">
    <property type="entry name" value="ABC_TRANSPORTER_1"/>
    <property type="match status" value="1"/>
</dbReference>
<evidence type="ECO:0000256" key="3">
    <source>
        <dbReference type="ARBA" id="ARBA00022840"/>
    </source>
</evidence>
<dbReference type="EMBL" id="CP116507">
    <property type="protein sequence ID" value="WCG22567.1"/>
    <property type="molecule type" value="Genomic_DNA"/>
</dbReference>
<gene>
    <name evidence="5" type="ORF">PML95_09285</name>
</gene>